<keyword evidence="4 6" id="KW-0472">Membrane</keyword>
<evidence type="ECO:0000313" key="9">
    <source>
        <dbReference type="Proteomes" id="UP001265746"/>
    </source>
</evidence>
<comment type="caution">
    <text evidence="8">The sequence shown here is derived from an EMBL/GenBank/DDBJ whole genome shotgun (WGS) entry which is preliminary data.</text>
</comment>
<feature type="transmembrane region" description="Helical" evidence="6">
    <location>
        <begin position="136"/>
        <end position="160"/>
    </location>
</feature>
<name>A0AAD9VYP6_PHOAM</name>
<dbReference type="Pfam" id="PF20684">
    <property type="entry name" value="Fung_rhodopsin"/>
    <property type="match status" value="1"/>
</dbReference>
<dbReference type="InterPro" id="IPR049326">
    <property type="entry name" value="Rhodopsin_dom_fungi"/>
</dbReference>
<comment type="similarity">
    <text evidence="5">Belongs to the SAT4 family.</text>
</comment>
<evidence type="ECO:0000256" key="5">
    <source>
        <dbReference type="ARBA" id="ARBA00038359"/>
    </source>
</evidence>
<sequence length="395" mass="43972">MTTLIDLIGVVDNLGEEQPVLNRRAAILGIVISFQILTTICVIFRLYTRFFIMRSPWWDDLFVALSLLSVTIGGIAMCIMTTTGMGQHLLLLSTKEFEGYLRAFWIANATYPGSTAFIKLALLFQYLRIYERGSKFYIATLAMIAFTSLWGLAYSVLGWIPTVPVAAFWQLEMPATRYGYGSLDVKSFVGTYESHAAVNMLLDAVVLAIAVPMFFKQGMRKNSYWGLLGLFVLGGIVNMLSIWRLQSIVETRAATLPAFDPTWYGTTPIVLSCMEVDLAAICASLPVFWPVIQKSIGSVIIVTHEVKITREQRRTGDGNTSNENVDLRRQRSEEVLLEDGDSLPIQMNRFSFGSGDYYRNSFTSKQQTGGPVSSLGRVTSTRVQCKATDENATVS</sequence>
<evidence type="ECO:0000313" key="8">
    <source>
        <dbReference type="EMBL" id="KAK2600384.1"/>
    </source>
</evidence>
<feature type="transmembrane region" description="Helical" evidence="6">
    <location>
        <begin position="103"/>
        <end position="124"/>
    </location>
</feature>
<keyword evidence="3 6" id="KW-1133">Transmembrane helix</keyword>
<keyword evidence="2 6" id="KW-0812">Transmembrane</keyword>
<organism evidence="8 9">
    <name type="scientific">Phomopsis amygdali</name>
    <name type="common">Fusicoccum amygdali</name>
    <dbReference type="NCBI Taxonomy" id="1214568"/>
    <lineage>
        <taxon>Eukaryota</taxon>
        <taxon>Fungi</taxon>
        <taxon>Dikarya</taxon>
        <taxon>Ascomycota</taxon>
        <taxon>Pezizomycotina</taxon>
        <taxon>Sordariomycetes</taxon>
        <taxon>Sordariomycetidae</taxon>
        <taxon>Diaporthales</taxon>
        <taxon>Diaporthaceae</taxon>
        <taxon>Diaporthe</taxon>
    </lineage>
</organism>
<feature type="transmembrane region" description="Helical" evidence="6">
    <location>
        <begin position="60"/>
        <end position="83"/>
    </location>
</feature>
<evidence type="ECO:0000256" key="4">
    <source>
        <dbReference type="ARBA" id="ARBA00023136"/>
    </source>
</evidence>
<feature type="transmembrane region" description="Helical" evidence="6">
    <location>
        <begin position="25"/>
        <end position="48"/>
    </location>
</feature>
<proteinExistence type="inferred from homology"/>
<dbReference type="AlphaFoldDB" id="A0AAD9VYP6"/>
<evidence type="ECO:0000256" key="6">
    <source>
        <dbReference type="SAM" id="Phobius"/>
    </source>
</evidence>
<reference evidence="8" key="1">
    <citation type="submission" date="2023-06" db="EMBL/GenBank/DDBJ databases">
        <authorList>
            <person name="Noh H."/>
        </authorList>
    </citation>
    <scope>NUCLEOTIDE SEQUENCE</scope>
    <source>
        <strain evidence="8">DUCC20226</strain>
    </source>
</reference>
<feature type="transmembrane region" description="Helical" evidence="6">
    <location>
        <begin position="224"/>
        <end position="243"/>
    </location>
</feature>
<comment type="subcellular location">
    <subcellularLocation>
        <location evidence="1">Membrane</location>
        <topology evidence="1">Multi-pass membrane protein</topology>
    </subcellularLocation>
</comment>
<protein>
    <recommendedName>
        <fullName evidence="7">Rhodopsin domain-containing protein</fullName>
    </recommendedName>
</protein>
<dbReference type="InterPro" id="IPR052337">
    <property type="entry name" value="SAT4-like"/>
</dbReference>
<evidence type="ECO:0000256" key="2">
    <source>
        <dbReference type="ARBA" id="ARBA00022692"/>
    </source>
</evidence>
<evidence type="ECO:0000256" key="3">
    <source>
        <dbReference type="ARBA" id="ARBA00022989"/>
    </source>
</evidence>
<dbReference type="EMBL" id="JAUJFL010000006">
    <property type="protein sequence ID" value="KAK2600384.1"/>
    <property type="molecule type" value="Genomic_DNA"/>
</dbReference>
<evidence type="ECO:0000256" key="1">
    <source>
        <dbReference type="ARBA" id="ARBA00004141"/>
    </source>
</evidence>
<dbReference type="Proteomes" id="UP001265746">
    <property type="component" value="Unassembled WGS sequence"/>
</dbReference>
<keyword evidence="9" id="KW-1185">Reference proteome</keyword>
<gene>
    <name evidence="8" type="ORF">N8I77_009922</name>
</gene>
<dbReference type="GO" id="GO:0016020">
    <property type="term" value="C:membrane"/>
    <property type="evidence" value="ECO:0007669"/>
    <property type="project" value="UniProtKB-SubCell"/>
</dbReference>
<dbReference type="PANTHER" id="PTHR33048">
    <property type="entry name" value="PTH11-LIKE INTEGRAL MEMBRANE PROTEIN (AFU_ORTHOLOGUE AFUA_5G11245)"/>
    <property type="match status" value="1"/>
</dbReference>
<evidence type="ECO:0000259" key="7">
    <source>
        <dbReference type="Pfam" id="PF20684"/>
    </source>
</evidence>
<dbReference type="PANTHER" id="PTHR33048:SF47">
    <property type="entry name" value="INTEGRAL MEMBRANE PROTEIN-RELATED"/>
    <property type="match status" value="1"/>
</dbReference>
<accession>A0AAD9VYP6</accession>
<feature type="domain" description="Rhodopsin" evidence="7">
    <location>
        <begin position="44"/>
        <end position="294"/>
    </location>
</feature>
<feature type="transmembrane region" description="Helical" evidence="6">
    <location>
        <begin position="196"/>
        <end position="215"/>
    </location>
</feature>